<name>A0AAW2AXH4_CULAL</name>
<accession>A0AAW2AXH4</accession>
<dbReference type="AlphaFoldDB" id="A0AAW2AXH4"/>
<feature type="chain" id="PRO_5043103062" description="NAD(P)(+)--arginine ADP-ribosyltransferase" evidence="10">
    <location>
        <begin position="17"/>
        <end position="267"/>
    </location>
</feature>
<evidence type="ECO:0000256" key="1">
    <source>
        <dbReference type="ARBA" id="ARBA00009558"/>
    </source>
</evidence>
<evidence type="ECO:0000256" key="3">
    <source>
        <dbReference type="ARBA" id="ARBA00022679"/>
    </source>
</evidence>
<protein>
    <recommendedName>
        <fullName evidence="10">NAD(P)(+)--arginine ADP-ribosyltransferase</fullName>
        <ecNumber evidence="10">2.4.2.31</ecNumber>
    </recommendedName>
    <alternativeName>
        <fullName evidence="10">Mono(ADP-ribosyl)transferase</fullName>
    </alternativeName>
</protein>
<dbReference type="PRINTS" id="PR00970">
    <property type="entry name" value="RIBTRNSFRASE"/>
</dbReference>
<evidence type="ECO:0000256" key="10">
    <source>
        <dbReference type="RuleBase" id="RU361228"/>
    </source>
</evidence>
<keyword evidence="2 10" id="KW-0328">Glycosyltransferase</keyword>
<keyword evidence="4" id="KW-0548">Nucleotidyltransferase</keyword>
<dbReference type="GO" id="GO:0106274">
    <property type="term" value="F:NAD+-protein-arginine ADP-ribosyltransferase activity"/>
    <property type="evidence" value="ECO:0007669"/>
    <property type="project" value="UniProtKB-EC"/>
</dbReference>
<reference evidence="11 12" key="1">
    <citation type="submission" date="2024-05" db="EMBL/GenBank/DDBJ databases">
        <title>A high-quality chromosomal-level genome assembly of Topmouth culter (Culter alburnus).</title>
        <authorList>
            <person name="Zhao H."/>
        </authorList>
    </citation>
    <scope>NUCLEOTIDE SEQUENCE [LARGE SCALE GENOMIC DNA]</scope>
    <source>
        <strain evidence="11">CATC2023</strain>
        <tissue evidence="11">Muscle</tissue>
    </source>
</reference>
<evidence type="ECO:0000313" key="12">
    <source>
        <dbReference type="Proteomes" id="UP001479290"/>
    </source>
</evidence>
<evidence type="ECO:0000256" key="5">
    <source>
        <dbReference type="ARBA" id="ARBA00022729"/>
    </source>
</evidence>
<keyword evidence="5 10" id="KW-0732">Signal</keyword>
<dbReference type="Gene3D" id="3.90.176.10">
    <property type="entry name" value="Toxin ADP-ribosyltransferase, Chain A, domain 1"/>
    <property type="match status" value="1"/>
</dbReference>
<comment type="similarity">
    <text evidence="1 10">Belongs to the Arg-specific ADP-ribosyltransferase family.</text>
</comment>
<keyword evidence="7 10" id="KW-0520">NAD</keyword>
<dbReference type="GO" id="GO:0016779">
    <property type="term" value="F:nucleotidyltransferase activity"/>
    <property type="evidence" value="ECO:0007669"/>
    <property type="project" value="UniProtKB-KW"/>
</dbReference>
<dbReference type="FunFam" id="3.90.176.10:FF:000001">
    <property type="entry name" value="NAD(P)(+)--arginine ADP-ribosyltransferase"/>
    <property type="match status" value="1"/>
</dbReference>
<dbReference type="PANTHER" id="PTHR10339">
    <property type="entry name" value="ADP-RIBOSYLTRANSFERASE"/>
    <property type="match status" value="1"/>
</dbReference>
<keyword evidence="8" id="KW-1015">Disulfide bond</keyword>
<feature type="signal peptide" evidence="10">
    <location>
        <begin position="1"/>
        <end position="16"/>
    </location>
</feature>
<keyword evidence="3 10" id="KW-0808">Transferase</keyword>
<dbReference type="InterPro" id="IPR050999">
    <property type="entry name" value="ADP-ribosyltransferase_ARG"/>
</dbReference>
<evidence type="ECO:0000256" key="2">
    <source>
        <dbReference type="ARBA" id="ARBA00022676"/>
    </source>
</evidence>
<gene>
    <name evidence="11" type="ORF">ABG768_020187</name>
</gene>
<dbReference type="GO" id="GO:0003950">
    <property type="term" value="F:NAD+ poly-ADP-ribosyltransferase activity"/>
    <property type="evidence" value="ECO:0007669"/>
    <property type="project" value="TreeGrafter"/>
</dbReference>
<dbReference type="EC" id="2.4.2.31" evidence="10"/>
<dbReference type="EMBL" id="JAWDJR010000003">
    <property type="protein sequence ID" value="KAK9978436.1"/>
    <property type="molecule type" value="Genomic_DNA"/>
</dbReference>
<organism evidence="11 12">
    <name type="scientific">Culter alburnus</name>
    <name type="common">Topmouth culter</name>
    <dbReference type="NCBI Taxonomy" id="194366"/>
    <lineage>
        <taxon>Eukaryota</taxon>
        <taxon>Metazoa</taxon>
        <taxon>Chordata</taxon>
        <taxon>Craniata</taxon>
        <taxon>Vertebrata</taxon>
        <taxon>Euteleostomi</taxon>
        <taxon>Actinopterygii</taxon>
        <taxon>Neopterygii</taxon>
        <taxon>Teleostei</taxon>
        <taxon>Ostariophysi</taxon>
        <taxon>Cypriniformes</taxon>
        <taxon>Xenocyprididae</taxon>
        <taxon>Xenocypridinae</taxon>
        <taxon>Culter</taxon>
    </lineage>
</organism>
<evidence type="ECO:0000256" key="9">
    <source>
        <dbReference type="ARBA" id="ARBA00047597"/>
    </source>
</evidence>
<comment type="catalytic activity">
    <reaction evidence="9 10">
        <text>L-arginyl-[protein] + NAD(+) = N(omega)-(ADP-D-ribosyl)-L-arginyl-[protein] + nicotinamide + H(+)</text>
        <dbReference type="Rhea" id="RHEA:19149"/>
        <dbReference type="Rhea" id="RHEA-COMP:10532"/>
        <dbReference type="Rhea" id="RHEA-COMP:15087"/>
        <dbReference type="ChEBI" id="CHEBI:15378"/>
        <dbReference type="ChEBI" id="CHEBI:17154"/>
        <dbReference type="ChEBI" id="CHEBI:29965"/>
        <dbReference type="ChEBI" id="CHEBI:57540"/>
        <dbReference type="ChEBI" id="CHEBI:142554"/>
        <dbReference type="EC" id="2.4.2.31"/>
    </reaction>
</comment>
<evidence type="ECO:0000256" key="6">
    <source>
        <dbReference type="ARBA" id="ARBA00022857"/>
    </source>
</evidence>
<dbReference type="Proteomes" id="UP001479290">
    <property type="component" value="Unassembled WGS sequence"/>
</dbReference>
<dbReference type="PANTHER" id="PTHR10339:SF27">
    <property type="entry name" value="NAD(P)(+)--ARGININE ADP-RIBOSYLTRANSFERASE"/>
    <property type="match status" value="1"/>
</dbReference>
<evidence type="ECO:0000256" key="8">
    <source>
        <dbReference type="ARBA" id="ARBA00023157"/>
    </source>
</evidence>
<dbReference type="PROSITE" id="PS51996">
    <property type="entry name" value="TR_MART"/>
    <property type="match status" value="1"/>
</dbReference>
<sequence length="267" mass="30872">MLLIIEALLLILAALGQDHRAAAGQKYPLDMALNSVDDEYMGCKEKMEKLVNTKLLKKELQKSPDFKTAWENNKAKSPNNNLTKDHTIAIYVYSDATVYKHFNSDTRRDKDHKHMPYKWYSLHFLLTDAIQILKKTQNQCYSTFRGTNVRFNEDVLNKEVRFGSFTSSSLDRKVARRFGKVSCFEIHTCEGADVANYSKLPREKEVLIPPYEKFKVVDVKTKEEQKGLWCETVFVLESTGTRSDLNCALFKKPSKTKTMYYILNNVL</sequence>
<comment type="caution">
    <text evidence="11">The sequence shown here is derived from an EMBL/GenBank/DDBJ whole genome shotgun (WGS) entry which is preliminary data.</text>
</comment>
<evidence type="ECO:0000256" key="4">
    <source>
        <dbReference type="ARBA" id="ARBA00022695"/>
    </source>
</evidence>
<dbReference type="SUPFAM" id="SSF56399">
    <property type="entry name" value="ADP-ribosylation"/>
    <property type="match status" value="1"/>
</dbReference>
<dbReference type="Pfam" id="PF01129">
    <property type="entry name" value="ART"/>
    <property type="match status" value="1"/>
</dbReference>
<keyword evidence="6 10" id="KW-0521">NADP</keyword>
<keyword evidence="12" id="KW-1185">Reference proteome</keyword>
<proteinExistence type="inferred from homology"/>
<evidence type="ECO:0000256" key="7">
    <source>
        <dbReference type="ARBA" id="ARBA00023027"/>
    </source>
</evidence>
<evidence type="ECO:0000313" key="11">
    <source>
        <dbReference type="EMBL" id="KAK9978436.1"/>
    </source>
</evidence>
<dbReference type="InterPro" id="IPR000768">
    <property type="entry name" value="ART"/>
</dbReference>